<feature type="domain" description="Fibronectin type-III" evidence="11">
    <location>
        <begin position="173"/>
        <end position="269"/>
    </location>
</feature>
<dbReference type="AlphaFoldDB" id="A0A2A2LU50"/>
<dbReference type="SMART" id="SM00060">
    <property type="entry name" value="FN3"/>
    <property type="match status" value="4"/>
</dbReference>
<keyword evidence="3" id="KW-0732">Signal</keyword>
<dbReference type="GO" id="GO:0016020">
    <property type="term" value="C:membrane"/>
    <property type="evidence" value="ECO:0007669"/>
    <property type="project" value="UniProtKB-SubCell"/>
</dbReference>
<dbReference type="PRINTS" id="PR00700">
    <property type="entry name" value="PRTYPHPHTASE"/>
</dbReference>
<dbReference type="SUPFAM" id="SSF48726">
    <property type="entry name" value="Immunoglobulin"/>
    <property type="match status" value="1"/>
</dbReference>
<evidence type="ECO:0000313" key="13">
    <source>
        <dbReference type="Proteomes" id="UP000218231"/>
    </source>
</evidence>
<dbReference type="Pfam" id="PF00102">
    <property type="entry name" value="Y_phosphatase"/>
    <property type="match status" value="1"/>
</dbReference>
<keyword evidence="13" id="KW-1185">Reference proteome</keyword>
<feature type="domain" description="Tyrosine-protein phosphatase" evidence="9">
    <location>
        <begin position="578"/>
        <end position="835"/>
    </location>
</feature>
<comment type="catalytic activity">
    <reaction evidence="7">
        <text>O-phospho-L-tyrosyl-[protein] + H2O = L-tyrosyl-[protein] + phosphate</text>
        <dbReference type="Rhea" id="RHEA:10684"/>
        <dbReference type="Rhea" id="RHEA-COMP:10136"/>
        <dbReference type="Rhea" id="RHEA-COMP:20101"/>
        <dbReference type="ChEBI" id="CHEBI:15377"/>
        <dbReference type="ChEBI" id="CHEBI:43474"/>
        <dbReference type="ChEBI" id="CHEBI:46858"/>
        <dbReference type="ChEBI" id="CHEBI:61978"/>
        <dbReference type="EC" id="3.1.3.48"/>
    </reaction>
</comment>
<dbReference type="CDD" id="cd00063">
    <property type="entry name" value="FN3"/>
    <property type="match status" value="3"/>
</dbReference>
<dbReference type="SUPFAM" id="SSF52799">
    <property type="entry name" value="(Phosphotyrosine protein) phosphatases II"/>
    <property type="match status" value="2"/>
</dbReference>
<evidence type="ECO:0000256" key="5">
    <source>
        <dbReference type="ARBA" id="ARBA00022912"/>
    </source>
</evidence>
<evidence type="ECO:0000256" key="7">
    <source>
        <dbReference type="ARBA" id="ARBA00051722"/>
    </source>
</evidence>
<protein>
    <recommendedName>
        <fullName evidence="2">protein-tyrosine-phosphatase</fullName>
        <ecNumber evidence="2">3.1.3.48</ecNumber>
    </recommendedName>
</protein>
<dbReference type="SUPFAM" id="SSF49265">
    <property type="entry name" value="Fibronectin type III"/>
    <property type="match status" value="2"/>
</dbReference>
<dbReference type="PROSITE" id="PS50853">
    <property type="entry name" value="FN3"/>
    <property type="match status" value="3"/>
</dbReference>
<dbReference type="PROSITE" id="PS50056">
    <property type="entry name" value="TYR_PHOSPHATASE_2"/>
    <property type="match status" value="1"/>
</dbReference>
<dbReference type="InterPro" id="IPR003961">
    <property type="entry name" value="FN3_dom"/>
</dbReference>
<evidence type="ECO:0000256" key="8">
    <source>
        <dbReference type="SAM" id="Phobius"/>
    </source>
</evidence>
<evidence type="ECO:0000259" key="11">
    <source>
        <dbReference type="PROSITE" id="PS50853"/>
    </source>
</evidence>
<reference evidence="12 13" key="1">
    <citation type="journal article" date="2017" name="Curr. Biol.">
        <title>Genome architecture and evolution of a unichromosomal asexual nematode.</title>
        <authorList>
            <person name="Fradin H."/>
            <person name="Zegar C."/>
            <person name="Gutwein M."/>
            <person name="Lucas J."/>
            <person name="Kovtun M."/>
            <person name="Corcoran D."/>
            <person name="Baugh L.R."/>
            <person name="Kiontke K."/>
            <person name="Gunsalus K."/>
            <person name="Fitch D.H."/>
            <person name="Piano F."/>
        </authorList>
    </citation>
    <scope>NUCLEOTIDE SEQUENCE [LARGE SCALE GENOMIC DNA]</scope>
    <source>
        <strain evidence="12">PF1309</strain>
    </source>
</reference>
<name>A0A2A2LU50_9BILA</name>
<sequence>MKHKMKIDIKDIITDAARQWWVAHGRYELIRPFYALRIEAVKPEDSGTYRCRLETDPLFSLTMSTAYIDLTVLVKPVPPSSPTIKEYTNHSVTLTWTHQTARAHRPIKRFSVAVRSMPDDARYVIAAPSNSTSVIVDNLSPFTLYGFAVRAENAAGNSEFGPETTFRTLGEAPKTPPIIESITNASVGGCVTVHVRPPQDMHGELNGYVIYTQRLNDTEPRKQFFTSPLSAFLNICGLHSDSSYVISIEADNGFGISPAAKVPFETEASVPNWVPQNVTIKPSIERPEITIDWSVPNHTNTAISKYTIYYKKEGDPKWKMESLNVEKSKFTSYSHRLINLAPDSEYKIRLSASSYKGEGKRSQEYVTKTDYPVPTPPEIKGISFDCKPKAVFIKWTSLAKLNGSFYIVELQNASSKLVKNVNFAEMTIKNLSLNSEYSIRVFSAIRSRADNKTLLKSPFGTVHRLVLKEECEYSSSLCNTNDPNHKCLQLAQQPTYHRLAFITIIFAFILFFFIVILIARMAKNRSVDLKLLLKKKEKCVYLEEVHPLVYDPVGFDDIPVELFYGVCEDLGRNNYAKYKAQFEQIEKFSSTDNEDSAIQSDDTHLDKNRYLNIGAIDATRIRINSSTGSDYINANYIDSTLRKKTYIATQAPLPSTFADFWCMIWQERCNVIVMITNLVEDGRRKCDQYWPSAVDSQQVHGIYQISLLSETINAHFSHRILSLKIAKSLPPTERKIHQLHFIGWPDHGVPTSVFPLLNFINYVSDIHTTGSIVVHCSAGVGRTGCTTLIDSMRRHLVEHRSLNLAAHLIRMRKQREKLVQTVDQYIFCHEAVRQLIRHGITRVHSDLYMRYLNYLTEDNSCGKKRMQMQYEDICACHHTPTCSATPDCVVLPGYHRLDEFVVLNSTEEDEDLWKLIWQKSCQTVVLISSNHSAGDSFFWRGIQMVDGMKLERGDNFVLLQNHEDQLCVRILNVSRSSLESEFWQEVEKIQKYRLAYHDAPLLIVNFITSSLASSSATVPVHSPFSSSPRSSNLSISLNISDSSPSLPYALCALTNLGCQLEHEGCVDVVHVLASYQEKRCGLWSSKHDIEFIYEKLSILIGGTRV</sequence>
<dbReference type="EMBL" id="LIAE01006432">
    <property type="protein sequence ID" value="PAV89713.1"/>
    <property type="molecule type" value="Genomic_DNA"/>
</dbReference>
<feature type="domain" description="Fibronectin type-III" evidence="11">
    <location>
        <begin position="274"/>
        <end position="372"/>
    </location>
</feature>
<feature type="domain" description="Tyrosine specific protein phosphatases" evidence="10">
    <location>
        <begin position="757"/>
        <end position="826"/>
    </location>
</feature>
<dbReference type="OrthoDB" id="10253954at2759"/>
<evidence type="ECO:0000256" key="2">
    <source>
        <dbReference type="ARBA" id="ARBA00013064"/>
    </source>
</evidence>
<comment type="caution">
    <text evidence="12">The sequence shown here is derived from an EMBL/GenBank/DDBJ whole genome shotgun (WGS) entry which is preliminary data.</text>
</comment>
<keyword evidence="4" id="KW-0378">Hydrolase</keyword>
<dbReference type="Gene3D" id="3.90.190.10">
    <property type="entry name" value="Protein tyrosine phosphatase superfamily"/>
    <property type="match status" value="2"/>
</dbReference>
<evidence type="ECO:0000259" key="10">
    <source>
        <dbReference type="PROSITE" id="PS50056"/>
    </source>
</evidence>
<dbReference type="SMART" id="SM00404">
    <property type="entry name" value="PTPc_motif"/>
    <property type="match status" value="1"/>
</dbReference>
<keyword evidence="6 8" id="KW-0472">Membrane</keyword>
<dbReference type="InterPro" id="IPR029021">
    <property type="entry name" value="Prot-tyrosine_phosphatase-like"/>
</dbReference>
<dbReference type="STRING" id="2018661.A0A2A2LU50"/>
<keyword evidence="5" id="KW-0904">Protein phosphatase</keyword>
<dbReference type="Gene3D" id="2.60.40.10">
    <property type="entry name" value="Immunoglobulins"/>
    <property type="match status" value="4"/>
</dbReference>
<evidence type="ECO:0000256" key="1">
    <source>
        <dbReference type="ARBA" id="ARBA00004167"/>
    </source>
</evidence>
<dbReference type="GO" id="GO:0004725">
    <property type="term" value="F:protein tyrosine phosphatase activity"/>
    <property type="evidence" value="ECO:0007669"/>
    <property type="project" value="UniProtKB-EC"/>
</dbReference>
<comment type="subcellular location">
    <subcellularLocation>
        <location evidence="1">Membrane</location>
        <topology evidence="1">Single-pass membrane protein</topology>
    </subcellularLocation>
</comment>
<dbReference type="SMART" id="SM00194">
    <property type="entry name" value="PTPc"/>
    <property type="match status" value="1"/>
</dbReference>
<gene>
    <name evidence="12" type="ORF">WR25_11191</name>
</gene>
<keyword evidence="8" id="KW-1133">Transmembrane helix</keyword>
<dbReference type="InterPro" id="IPR000242">
    <property type="entry name" value="PTP_cat"/>
</dbReference>
<dbReference type="PANTHER" id="PTHR19134:SF540">
    <property type="entry name" value="TYROSINE-PROTEIN PHOSPHATASE 99A"/>
    <property type="match status" value="1"/>
</dbReference>
<evidence type="ECO:0000256" key="3">
    <source>
        <dbReference type="ARBA" id="ARBA00022729"/>
    </source>
</evidence>
<dbReference type="Pfam" id="PF00041">
    <property type="entry name" value="fn3"/>
    <property type="match status" value="2"/>
</dbReference>
<evidence type="ECO:0000259" key="9">
    <source>
        <dbReference type="PROSITE" id="PS50055"/>
    </source>
</evidence>
<dbReference type="Proteomes" id="UP000218231">
    <property type="component" value="Unassembled WGS sequence"/>
</dbReference>
<accession>A0A2A2LU50</accession>
<feature type="domain" description="Tyrosine-protein phosphatase" evidence="9">
    <location>
        <begin position="903"/>
        <end position="1099"/>
    </location>
</feature>
<dbReference type="PROSITE" id="PS50055">
    <property type="entry name" value="TYR_PHOSPHATASE_PTP"/>
    <property type="match status" value="2"/>
</dbReference>
<dbReference type="InterPro" id="IPR003595">
    <property type="entry name" value="Tyr_Pase_cat"/>
</dbReference>
<dbReference type="PROSITE" id="PS00383">
    <property type="entry name" value="TYR_PHOSPHATASE_1"/>
    <property type="match status" value="1"/>
</dbReference>
<keyword evidence="8" id="KW-0812">Transmembrane</keyword>
<dbReference type="InterPro" id="IPR036179">
    <property type="entry name" value="Ig-like_dom_sf"/>
</dbReference>
<dbReference type="InterPro" id="IPR050348">
    <property type="entry name" value="Protein-Tyr_Phosphatase"/>
</dbReference>
<feature type="domain" description="Fibronectin type-III" evidence="11">
    <location>
        <begin position="78"/>
        <end position="171"/>
    </location>
</feature>
<evidence type="ECO:0000256" key="4">
    <source>
        <dbReference type="ARBA" id="ARBA00022801"/>
    </source>
</evidence>
<dbReference type="InterPro" id="IPR000387">
    <property type="entry name" value="Tyr_Pase_dom"/>
</dbReference>
<proteinExistence type="predicted"/>
<dbReference type="InterPro" id="IPR016130">
    <property type="entry name" value="Tyr_Pase_AS"/>
</dbReference>
<evidence type="ECO:0000256" key="6">
    <source>
        <dbReference type="ARBA" id="ARBA00023136"/>
    </source>
</evidence>
<dbReference type="InterPro" id="IPR013783">
    <property type="entry name" value="Ig-like_fold"/>
</dbReference>
<dbReference type="PANTHER" id="PTHR19134">
    <property type="entry name" value="RECEPTOR-TYPE TYROSINE-PROTEIN PHOSPHATASE"/>
    <property type="match status" value="1"/>
</dbReference>
<dbReference type="InterPro" id="IPR036116">
    <property type="entry name" value="FN3_sf"/>
</dbReference>
<organism evidence="12 13">
    <name type="scientific">Diploscapter pachys</name>
    <dbReference type="NCBI Taxonomy" id="2018661"/>
    <lineage>
        <taxon>Eukaryota</taxon>
        <taxon>Metazoa</taxon>
        <taxon>Ecdysozoa</taxon>
        <taxon>Nematoda</taxon>
        <taxon>Chromadorea</taxon>
        <taxon>Rhabditida</taxon>
        <taxon>Rhabditina</taxon>
        <taxon>Rhabditomorpha</taxon>
        <taxon>Rhabditoidea</taxon>
        <taxon>Rhabditidae</taxon>
        <taxon>Diploscapter</taxon>
    </lineage>
</organism>
<dbReference type="EC" id="3.1.3.48" evidence="2"/>
<feature type="transmembrane region" description="Helical" evidence="8">
    <location>
        <begin position="499"/>
        <end position="522"/>
    </location>
</feature>
<evidence type="ECO:0000313" key="12">
    <source>
        <dbReference type="EMBL" id="PAV89713.1"/>
    </source>
</evidence>